<dbReference type="HAMAP" id="MF_01576">
    <property type="entry name" value="THF_DHG_CYH"/>
    <property type="match status" value="1"/>
</dbReference>
<dbReference type="GO" id="GO:0035999">
    <property type="term" value="P:tetrahydrofolate interconversion"/>
    <property type="evidence" value="ECO:0007669"/>
    <property type="project" value="TreeGrafter"/>
</dbReference>
<dbReference type="GO" id="GO:0004477">
    <property type="term" value="F:methenyltetrahydrofolate cyclohydrolase activity"/>
    <property type="evidence" value="ECO:0007669"/>
    <property type="project" value="TreeGrafter"/>
</dbReference>
<dbReference type="Pfam" id="PF00763">
    <property type="entry name" value="THF_DHG_CYH"/>
    <property type="match status" value="1"/>
</dbReference>
<evidence type="ECO:0000256" key="5">
    <source>
        <dbReference type="ARBA" id="ARBA00023002"/>
    </source>
</evidence>
<evidence type="ECO:0000256" key="4">
    <source>
        <dbReference type="ARBA" id="ARBA00022857"/>
    </source>
</evidence>
<dbReference type="FunFam" id="3.40.50.720:FF:000189">
    <property type="entry name" value="Bifunctional protein FolD"/>
    <property type="match status" value="1"/>
</dbReference>
<feature type="domain" description="Tetrahydrofolate dehydrogenase/cyclohydrolase NAD(P)-binding" evidence="8">
    <location>
        <begin position="76"/>
        <end position="226"/>
    </location>
</feature>
<gene>
    <name evidence="9" type="ORF">METZ01_LOCUS237496</name>
</gene>
<evidence type="ECO:0000259" key="7">
    <source>
        <dbReference type="Pfam" id="PF00763"/>
    </source>
</evidence>
<evidence type="ECO:0000256" key="1">
    <source>
        <dbReference type="ARBA" id="ARBA00004777"/>
    </source>
</evidence>
<dbReference type="SUPFAM" id="SSF53223">
    <property type="entry name" value="Aminoacid dehydrogenase-like, N-terminal domain"/>
    <property type="match status" value="1"/>
</dbReference>
<dbReference type="InterPro" id="IPR046346">
    <property type="entry name" value="Aminoacid_DH-like_N_sf"/>
</dbReference>
<dbReference type="CDD" id="cd01080">
    <property type="entry name" value="NAD_bind_m-THF_DH_Cyclohyd"/>
    <property type="match status" value="1"/>
</dbReference>
<dbReference type="InterPro" id="IPR020867">
    <property type="entry name" value="THF_DH/CycHdrlase_CS"/>
</dbReference>
<proteinExistence type="inferred from homology"/>
<dbReference type="InterPro" id="IPR020631">
    <property type="entry name" value="THF_DH/CycHdrlase_NAD-bd_dom"/>
</dbReference>
<feature type="domain" description="Tetrahydrofolate dehydrogenase/cyclohydrolase catalytic" evidence="7">
    <location>
        <begin position="2"/>
        <end position="57"/>
    </location>
</feature>
<evidence type="ECO:0000313" key="9">
    <source>
        <dbReference type="EMBL" id="SVB84642.1"/>
    </source>
</evidence>
<evidence type="ECO:0000259" key="8">
    <source>
        <dbReference type="Pfam" id="PF02882"/>
    </source>
</evidence>
<reference evidence="9" key="1">
    <citation type="submission" date="2018-05" db="EMBL/GenBank/DDBJ databases">
        <authorList>
            <person name="Lanie J.A."/>
            <person name="Ng W.-L."/>
            <person name="Kazmierczak K.M."/>
            <person name="Andrzejewski T.M."/>
            <person name="Davidsen T.M."/>
            <person name="Wayne K.J."/>
            <person name="Tettelin H."/>
            <person name="Glass J.I."/>
            <person name="Rusch D."/>
            <person name="Podicherti R."/>
            <person name="Tsui H.-C.T."/>
            <person name="Winkler M.E."/>
        </authorList>
    </citation>
    <scope>NUCLEOTIDE SEQUENCE</scope>
</reference>
<dbReference type="GO" id="GO:0005829">
    <property type="term" value="C:cytosol"/>
    <property type="evidence" value="ECO:0007669"/>
    <property type="project" value="TreeGrafter"/>
</dbReference>
<dbReference type="PANTHER" id="PTHR48099">
    <property type="entry name" value="C-1-TETRAHYDROFOLATE SYNTHASE, CYTOPLASMIC-RELATED"/>
    <property type="match status" value="1"/>
</dbReference>
<dbReference type="GO" id="GO:0004488">
    <property type="term" value="F:methylenetetrahydrofolate dehydrogenase (NADP+) activity"/>
    <property type="evidence" value="ECO:0007669"/>
    <property type="project" value="InterPro"/>
</dbReference>
<dbReference type="PRINTS" id="PR00085">
    <property type="entry name" value="THFDHDRGNASE"/>
</dbReference>
<keyword evidence="5" id="KW-0560">Oxidoreductase</keyword>
<dbReference type="InterPro" id="IPR000672">
    <property type="entry name" value="THF_DH/CycHdrlase"/>
</dbReference>
<evidence type="ECO:0000256" key="2">
    <source>
        <dbReference type="ARBA" id="ARBA00022563"/>
    </source>
</evidence>
<dbReference type="Gene3D" id="3.40.50.10860">
    <property type="entry name" value="Leucine Dehydrogenase, chain A, domain 1"/>
    <property type="match status" value="1"/>
</dbReference>
<dbReference type="EMBL" id="UINC01060288">
    <property type="protein sequence ID" value="SVB84642.1"/>
    <property type="molecule type" value="Genomic_DNA"/>
</dbReference>
<keyword evidence="6" id="KW-0511">Multifunctional enzyme</keyword>
<feature type="non-terminal residue" evidence="9">
    <location>
        <position position="1"/>
    </location>
</feature>
<dbReference type="AlphaFoldDB" id="A0A382HBU8"/>
<dbReference type="PROSITE" id="PS00767">
    <property type="entry name" value="THF_DHG_CYH_2"/>
    <property type="match status" value="1"/>
</dbReference>
<organism evidence="9">
    <name type="scientific">marine metagenome</name>
    <dbReference type="NCBI Taxonomy" id="408172"/>
    <lineage>
        <taxon>unclassified sequences</taxon>
        <taxon>metagenomes</taxon>
        <taxon>ecological metagenomes</taxon>
    </lineage>
</organism>
<evidence type="ECO:0000256" key="6">
    <source>
        <dbReference type="ARBA" id="ARBA00023268"/>
    </source>
</evidence>
<keyword evidence="2" id="KW-0554">One-carbon metabolism</keyword>
<dbReference type="InterPro" id="IPR036291">
    <property type="entry name" value="NAD(P)-bd_dom_sf"/>
</dbReference>
<sequence length="231" mass="25199">SKIIHFERSIDEIELIRYIQSLNNSKDIHGILIQLPLPKHMDDLKILKLVSPSKDVDGFHPENIGLLSIGHPRFISCTPKGIMRIFEHYDINLNGKHVVVLGRSNIVGRPMSLLTGAKEKGANATTTVCHSGTKNIQDYISSADVVISAMGVPGFLKGKMLKKGAVVIDVGINRVKADNERGYNLVGDADWHSIQEKVSAATPVPGGVGPMTIAMLVENTVEATERIMVDF</sequence>
<protein>
    <submittedName>
        <fullName evidence="9">Uncharacterized protein</fullName>
    </submittedName>
</protein>
<dbReference type="Pfam" id="PF02882">
    <property type="entry name" value="THF_DHG_CYH_C"/>
    <property type="match status" value="1"/>
</dbReference>
<dbReference type="PROSITE" id="PS00766">
    <property type="entry name" value="THF_DHG_CYH_1"/>
    <property type="match status" value="1"/>
</dbReference>
<dbReference type="Gene3D" id="3.40.50.720">
    <property type="entry name" value="NAD(P)-binding Rossmann-like Domain"/>
    <property type="match status" value="1"/>
</dbReference>
<dbReference type="PANTHER" id="PTHR48099:SF5">
    <property type="entry name" value="C-1-TETRAHYDROFOLATE SYNTHASE, CYTOPLASMIC"/>
    <property type="match status" value="1"/>
</dbReference>
<keyword evidence="4" id="KW-0521">NADP</keyword>
<name>A0A382HBU8_9ZZZZ</name>
<evidence type="ECO:0000256" key="3">
    <source>
        <dbReference type="ARBA" id="ARBA00022801"/>
    </source>
</evidence>
<dbReference type="SUPFAM" id="SSF51735">
    <property type="entry name" value="NAD(P)-binding Rossmann-fold domains"/>
    <property type="match status" value="1"/>
</dbReference>
<dbReference type="InterPro" id="IPR020630">
    <property type="entry name" value="THF_DH/CycHdrlase_cat_dom"/>
</dbReference>
<keyword evidence="3" id="KW-0378">Hydrolase</keyword>
<accession>A0A382HBU8</accession>
<comment type="pathway">
    <text evidence="1">One-carbon metabolism; tetrahydrofolate interconversion.</text>
</comment>